<keyword evidence="13" id="KW-1185">Reference proteome</keyword>
<dbReference type="Gene3D" id="1.20.1600.10">
    <property type="entry name" value="Outer membrane efflux proteins (OEP)"/>
    <property type="match status" value="1"/>
</dbReference>
<evidence type="ECO:0000256" key="8">
    <source>
        <dbReference type="ARBA" id="ARBA00023288"/>
    </source>
</evidence>
<accession>A0ABT1F5W8</accession>
<comment type="caution">
    <text evidence="12">The sequence shown here is derived from an EMBL/GenBank/DDBJ whole genome shotgun (WGS) entry which is preliminary data.</text>
</comment>
<feature type="chain" id="PRO_5044960689" evidence="10">
    <location>
        <begin position="21"/>
        <end position="489"/>
    </location>
</feature>
<dbReference type="Gene3D" id="2.20.200.10">
    <property type="entry name" value="Outer membrane efflux proteins (OEP)"/>
    <property type="match status" value="1"/>
</dbReference>
<evidence type="ECO:0000256" key="1">
    <source>
        <dbReference type="ARBA" id="ARBA00004370"/>
    </source>
</evidence>
<keyword evidence="6 10" id="KW-0472">Membrane</keyword>
<sequence>MRLHHLAAGIGFSLLLAACATSGGLHPNGTLTDPSSLATGQSLARAHAAEATWPNQDWWTSLGDPQLDALIAEALRDNPGLAVADARAREAQTAVVDANAARGPSVNAGAAISGARLPASVPIGGHFLKAEYGYASFNWGLDLWGGKKAAWEAAVGAARAADVESRAARIELSANVARAYARLGYAFSQKDVADAEYQRASEARKLTAQRVAAGIDSQLQLKQGDAEVAQAQRQQAVADRAVDAARSALSVLLGKGPDRGLSIDRPAVLQPAAVAVPANLPADLIGHRPDLVAARWRVEAAQKQIKAAKTEFLPNVSIGAMAGLLATGGHNLFELPARFYQFGPSLSLPIFDGGRLRANLDRQDAAYDMAVAQYNQTLVGAVNEVADDLSALDSLRTQIDAQQHALDAARDAWKLAEQRYKAGVGSYLEALTVRQQLLQAEQGMAALKAQQVDTSVQLLAALGGGYQPRDASAVPPAASSSPVPPSDHS</sequence>
<comment type="subcellular location">
    <subcellularLocation>
        <location evidence="10">Cell outer membrane</location>
        <topology evidence="10">Lipid-anchor</topology>
    </subcellularLocation>
    <subcellularLocation>
        <location evidence="1">Membrane</location>
    </subcellularLocation>
</comment>
<dbReference type="PROSITE" id="PS51257">
    <property type="entry name" value="PROKAR_LIPOPROTEIN"/>
    <property type="match status" value="1"/>
</dbReference>
<evidence type="ECO:0000256" key="4">
    <source>
        <dbReference type="ARBA" id="ARBA00022692"/>
    </source>
</evidence>
<feature type="region of interest" description="Disordered" evidence="11">
    <location>
        <begin position="467"/>
        <end position="489"/>
    </location>
</feature>
<comment type="function">
    <text evidence="9">Could be involved in resistance to puromycin, acriflavine and tetraphenylarsonium chloride.</text>
</comment>
<keyword evidence="8 10" id="KW-0449">Lipoprotein</keyword>
<dbReference type="InterPro" id="IPR003423">
    <property type="entry name" value="OMP_efflux"/>
</dbReference>
<keyword evidence="3 10" id="KW-1134">Transmembrane beta strand</keyword>
<evidence type="ECO:0000256" key="11">
    <source>
        <dbReference type="SAM" id="MobiDB-lite"/>
    </source>
</evidence>
<dbReference type="SUPFAM" id="SSF56954">
    <property type="entry name" value="Outer membrane efflux proteins (OEP)"/>
    <property type="match status" value="1"/>
</dbReference>
<evidence type="ECO:0000256" key="3">
    <source>
        <dbReference type="ARBA" id="ARBA00022452"/>
    </source>
</evidence>
<feature type="signal peptide" evidence="10">
    <location>
        <begin position="1"/>
        <end position="20"/>
    </location>
</feature>
<feature type="compositionally biased region" description="Low complexity" evidence="11">
    <location>
        <begin position="471"/>
        <end position="481"/>
    </location>
</feature>
<evidence type="ECO:0000256" key="7">
    <source>
        <dbReference type="ARBA" id="ARBA00023139"/>
    </source>
</evidence>
<evidence type="ECO:0000256" key="9">
    <source>
        <dbReference type="ARBA" id="ARBA00037313"/>
    </source>
</evidence>
<evidence type="ECO:0000313" key="12">
    <source>
        <dbReference type="EMBL" id="MCP1372730.1"/>
    </source>
</evidence>
<keyword evidence="7 10" id="KW-0564">Palmitate</keyword>
<dbReference type="EMBL" id="JAMZEK010000001">
    <property type="protein sequence ID" value="MCP1372730.1"/>
    <property type="molecule type" value="Genomic_DNA"/>
</dbReference>
<evidence type="ECO:0000256" key="10">
    <source>
        <dbReference type="RuleBase" id="RU362097"/>
    </source>
</evidence>
<evidence type="ECO:0000256" key="5">
    <source>
        <dbReference type="ARBA" id="ARBA00022729"/>
    </source>
</evidence>
<dbReference type="NCBIfam" id="TIGR01845">
    <property type="entry name" value="outer_NodT"/>
    <property type="match status" value="1"/>
</dbReference>
<dbReference type="InterPro" id="IPR010131">
    <property type="entry name" value="MdtP/NodT-like"/>
</dbReference>
<comment type="similarity">
    <text evidence="2 10">Belongs to the outer membrane factor (OMF) (TC 1.B.17) family.</text>
</comment>
<dbReference type="RefSeq" id="WP_253564398.1">
    <property type="nucleotide sequence ID" value="NZ_JAMZEK010000001.1"/>
</dbReference>
<name>A0ABT1F5W8_9GAMM</name>
<evidence type="ECO:0000256" key="6">
    <source>
        <dbReference type="ARBA" id="ARBA00023136"/>
    </source>
</evidence>
<dbReference type="PANTHER" id="PTHR30203">
    <property type="entry name" value="OUTER MEMBRANE CATION EFFLUX PROTEIN"/>
    <property type="match status" value="1"/>
</dbReference>
<dbReference type="Proteomes" id="UP001204615">
    <property type="component" value="Unassembled WGS sequence"/>
</dbReference>
<keyword evidence="4 10" id="KW-0812">Transmembrane</keyword>
<protein>
    <submittedName>
        <fullName evidence="12">Efflux transporter outer membrane subunit</fullName>
    </submittedName>
</protein>
<gene>
    <name evidence="12" type="ORF">NC595_01485</name>
</gene>
<reference evidence="12 13" key="1">
    <citation type="submission" date="2022-06" db="EMBL/GenBank/DDBJ databases">
        <title>Dyella sp. Sa strain:Sa Genome sequencing.</title>
        <authorList>
            <person name="Park S."/>
        </authorList>
    </citation>
    <scope>NUCLEOTIDE SEQUENCE [LARGE SCALE GENOMIC DNA]</scope>
    <source>
        <strain evidence="12 13">Sa</strain>
    </source>
</reference>
<dbReference type="Pfam" id="PF02321">
    <property type="entry name" value="OEP"/>
    <property type="match status" value="2"/>
</dbReference>
<proteinExistence type="inferred from homology"/>
<dbReference type="PANTHER" id="PTHR30203:SF20">
    <property type="entry name" value="MULTIDRUG RESISTANCE OUTER MEMBRANE PROTEIN MDTP-RELATED"/>
    <property type="match status" value="1"/>
</dbReference>
<organism evidence="12 13">
    <name type="scientific">Dyella lutea</name>
    <dbReference type="NCBI Taxonomy" id="2950441"/>
    <lineage>
        <taxon>Bacteria</taxon>
        <taxon>Pseudomonadati</taxon>
        <taxon>Pseudomonadota</taxon>
        <taxon>Gammaproteobacteria</taxon>
        <taxon>Lysobacterales</taxon>
        <taxon>Rhodanobacteraceae</taxon>
        <taxon>Dyella</taxon>
    </lineage>
</organism>
<evidence type="ECO:0000313" key="13">
    <source>
        <dbReference type="Proteomes" id="UP001204615"/>
    </source>
</evidence>
<keyword evidence="5 10" id="KW-0732">Signal</keyword>
<evidence type="ECO:0000256" key="2">
    <source>
        <dbReference type="ARBA" id="ARBA00007613"/>
    </source>
</evidence>